<dbReference type="Gene3D" id="1.25.40.10">
    <property type="entry name" value="Tetratricopeptide repeat domain"/>
    <property type="match status" value="1"/>
</dbReference>
<dbReference type="PROSITE" id="PS50005">
    <property type="entry name" value="TPR"/>
    <property type="match status" value="1"/>
</dbReference>
<dbReference type="RefSeq" id="WP_024979824.1">
    <property type="nucleotide sequence ID" value="NZ_CBCRUM010000003.1"/>
</dbReference>
<keyword evidence="1" id="KW-0802">TPR repeat</keyword>
<evidence type="ECO:0000313" key="2">
    <source>
        <dbReference type="EMBL" id="SFM98164.1"/>
    </source>
</evidence>
<dbReference type="PANTHER" id="PTHR48098">
    <property type="entry name" value="ENTEROCHELIN ESTERASE-RELATED"/>
    <property type="match status" value="1"/>
</dbReference>
<keyword evidence="3" id="KW-1185">Reference proteome</keyword>
<dbReference type="Proteomes" id="UP000182961">
    <property type="component" value="Unassembled WGS sequence"/>
</dbReference>
<feature type="repeat" description="TPR" evidence="1">
    <location>
        <begin position="328"/>
        <end position="361"/>
    </location>
</feature>
<dbReference type="InterPro" id="IPR029058">
    <property type="entry name" value="AB_hydrolase_fold"/>
</dbReference>
<dbReference type="AlphaFoldDB" id="A0A1I4VAF2"/>
<dbReference type="Pfam" id="PF00756">
    <property type="entry name" value="Esterase"/>
    <property type="match status" value="1"/>
</dbReference>
<dbReference type="PANTHER" id="PTHR48098:SF6">
    <property type="entry name" value="FERRI-BACILLIBACTIN ESTERASE BESA"/>
    <property type="match status" value="1"/>
</dbReference>
<dbReference type="InterPro" id="IPR050583">
    <property type="entry name" value="Mycobacterial_A85_antigen"/>
</dbReference>
<organism evidence="2 3">
    <name type="scientific">Flavobacterium succinicans</name>
    <dbReference type="NCBI Taxonomy" id="29536"/>
    <lineage>
        <taxon>Bacteria</taxon>
        <taxon>Pseudomonadati</taxon>
        <taxon>Bacteroidota</taxon>
        <taxon>Flavobacteriia</taxon>
        <taxon>Flavobacteriales</taxon>
        <taxon>Flavobacteriaceae</taxon>
        <taxon>Flavobacterium</taxon>
    </lineage>
</organism>
<evidence type="ECO:0000256" key="1">
    <source>
        <dbReference type="PROSITE-ProRule" id="PRU00339"/>
    </source>
</evidence>
<dbReference type="EMBL" id="FOUT01000004">
    <property type="protein sequence ID" value="SFM98164.1"/>
    <property type="molecule type" value="Genomic_DNA"/>
</dbReference>
<evidence type="ECO:0000313" key="3">
    <source>
        <dbReference type="Proteomes" id="UP000182961"/>
    </source>
</evidence>
<dbReference type="eggNOG" id="COG2819">
    <property type="taxonomic scope" value="Bacteria"/>
</dbReference>
<protein>
    <submittedName>
        <fullName evidence="2">Uncharacterized protein</fullName>
    </submittedName>
</protein>
<dbReference type="InterPro" id="IPR011990">
    <property type="entry name" value="TPR-like_helical_dom_sf"/>
</dbReference>
<name>A0A1I4VAF2_9FLAO</name>
<gene>
    <name evidence="2" type="ORF">SAMN05444143_104200</name>
</gene>
<dbReference type="SUPFAM" id="SSF53474">
    <property type="entry name" value="alpha/beta-Hydrolases"/>
    <property type="match status" value="1"/>
</dbReference>
<dbReference type="InterPro" id="IPR000801">
    <property type="entry name" value="Esterase-like"/>
</dbReference>
<accession>A0A1I4VAF2</accession>
<dbReference type="STRING" id="29536.FLB_22960"/>
<dbReference type="Gene3D" id="3.40.50.1820">
    <property type="entry name" value="alpha/beta hydrolase"/>
    <property type="match status" value="1"/>
</dbReference>
<sequence>MKKVLVLLFFTVALYAQKKTETFQSERLDEQRTITISLPESYEKKTAKTYPVLIVLDGDFLLPPFEGALAYGSYWDDLPETIIVGIHQNHNDERVDDCAFDTAQGLPFEKGAAFYEFISQELLPYLEKKYRVAPFRMIAGLDTTAGFLNFFLYKENPIFNAYIVLNPELAPLMEKRVAEQLNATKNPVFYYLSTSDDEIKSIAESIQLLQQNIKRDDNTLVHFKFESFKGTGHYSQTLFAIPSALHLIFENYKPISSSEFTNKIALLPSGYVDYLEKKYAYMQETLRFDIPIRINDFKAIEAAILKNKAYNELDQLSILADKYYPKSMLAEYELGLMYEKQEDYKKAMKRYQNASQLLEIGALTKTMMLEKYEAMQSKIAPKK</sequence>
<reference evidence="3" key="1">
    <citation type="submission" date="2016-10" db="EMBL/GenBank/DDBJ databases">
        <authorList>
            <person name="Varghese N."/>
            <person name="Submissions S."/>
        </authorList>
    </citation>
    <scope>NUCLEOTIDE SEQUENCE [LARGE SCALE GENOMIC DNA]</scope>
    <source>
        <strain evidence="3">DSM 4002</strain>
    </source>
</reference>
<proteinExistence type="predicted"/>
<dbReference type="InterPro" id="IPR019734">
    <property type="entry name" value="TPR_rpt"/>
</dbReference>